<dbReference type="AlphaFoldDB" id="A0A699IV95"/>
<gene>
    <name evidence="2" type="ORF">Tci_560840</name>
</gene>
<sequence>FGVDAVEELKEYAKGLLLLVKDLLLLSNSPQLDNNDLKQIDVDDLEETDLKWQMAMLSMRAMRFLQRTGRSLGANGTTLIGFDMSKVECYNCHRRGHFAREFMSPQDNKNKEVQRRNVPVETSTSNVLDSQCDGVGSYDWGFQAEEKSTNYALMAFTSSSSSSFDNELRDNALVELRKKFEKAKQDRDKLKLKLAKFQTSSKNLSQLLYMIGFNVEPSSTKPTQDLSQSNRPFSCVINDWVFDLEYESGGKPMPTQKTPSCVLTFEHVKTPRPSVKPVEHPILADNLRKDIPHTRGHRNRRNRKACFVYKSLTHLIKDCDYYEKKMVQKPIKNHAMRGDH</sequence>
<proteinExistence type="predicted"/>
<dbReference type="EMBL" id="BKCJ010337697">
    <property type="protein sequence ID" value="GEZ88867.1"/>
    <property type="molecule type" value="Genomic_DNA"/>
</dbReference>
<dbReference type="GO" id="GO:0008270">
    <property type="term" value="F:zinc ion binding"/>
    <property type="evidence" value="ECO:0007669"/>
    <property type="project" value="InterPro"/>
</dbReference>
<dbReference type="Gene3D" id="4.10.60.10">
    <property type="entry name" value="Zinc finger, CCHC-type"/>
    <property type="match status" value="1"/>
</dbReference>
<comment type="caution">
    <text evidence="2">The sequence shown here is derived from an EMBL/GenBank/DDBJ whole genome shotgun (WGS) entry which is preliminary data.</text>
</comment>
<organism evidence="2">
    <name type="scientific">Tanacetum cinerariifolium</name>
    <name type="common">Dalmatian daisy</name>
    <name type="synonym">Chrysanthemum cinerariifolium</name>
    <dbReference type="NCBI Taxonomy" id="118510"/>
    <lineage>
        <taxon>Eukaryota</taxon>
        <taxon>Viridiplantae</taxon>
        <taxon>Streptophyta</taxon>
        <taxon>Embryophyta</taxon>
        <taxon>Tracheophyta</taxon>
        <taxon>Spermatophyta</taxon>
        <taxon>Magnoliopsida</taxon>
        <taxon>eudicotyledons</taxon>
        <taxon>Gunneridae</taxon>
        <taxon>Pentapetalae</taxon>
        <taxon>asterids</taxon>
        <taxon>campanulids</taxon>
        <taxon>Asterales</taxon>
        <taxon>Asteraceae</taxon>
        <taxon>Asteroideae</taxon>
        <taxon>Anthemideae</taxon>
        <taxon>Anthemidinae</taxon>
        <taxon>Tanacetum</taxon>
    </lineage>
</organism>
<protein>
    <submittedName>
        <fullName evidence="2">Uncharacterized protein</fullName>
    </submittedName>
</protein>
<dbReference type="InterPro" id="IPR036875">
    <property type="entry name" value="Znf_CCHC_sf"/>
</dbReference>
<accession>A0A699IV95</accession>
<name>A0A699IV95_TANCI</name>
<reference evidence="2" key="1">
    <citation type="journal article" date="2019" name="Sci. Rep.">
        <title>Draft genome of Tanacetum cinerariifolium, the natural source of mosquito coil.</title>
        <authorList>
            <person name="Yamashiro T."/>
            <person name="Shiraishi A."/>
            <person name="Satake H."/>
            <person name="Nakayama K."/>
        </authorList>
    </citation>
    <scope>NUCLEOTIDE SEQUENCE</scope>
</reference>
<evidence type="ECO:0000256" key="1">
    <source>
        <dbReference type="SAM" id="Coils"/>
    </source>
</evidence>
<dbReference type="SUPFAM" id="SSF57756">
    <property type="entry name" value="Retrovirus zinc finger-like domains"/>
    <property type="match status" value="1"/>
</dbReference>
<feature type="non-terminal residue" evidence="2">
    <location>
        <position position="1"/>
    </location>
</feature>
<evidence type="ECO:0000313" key="2">
    <source>
        <dbReference type="EMBL" id="GEZ88867.1"/>
    </source>
</evidence>
<dbReference type="GO" id="GO:0003676">
    <property type="term" value="F:nucleic acid binding"/>
    <property type="evidence" value="ECO:0007669"/>
    <property type="project" value="InterPro"/>
</dbReference>
<keyword evidence="1" id="KW-0175">Coiled coil</keyword>
<feature type="coiled-coil region" evidence="1">
    <location>
        <begin position="173"/>
        <end position="200"/>
    </location>
</feature>